<comment type="caution">
    <text evidence="2">The sequence shown here is derived from an EMBL/GenBank/DDBJ whole genome shotgun (WGS) entry which is preliminary data.</text>
</comment>
<accession>A0A4R2KGX1</accession>
<dbReference type="AlphaFoldDB" id="A0A4R2KGX1"/>
<dbReference type="OrthoDB" id="7510603at2"/>
<dbReference type="RefSeq" id="WP_132543824.1">
    <property type="nucleotide sequence ID" value="NZ_SLWW01000006.1"/>
</dbReference>
<keyword evidence="1" id="KW-1133">Transmembrane helix</keyword>
<gene>
    <name evidence="2" type="ORF">EV655_10649</name>
</gene>
<dbReference type="EMBL" id="SLWW01000006">
    <property type="protein sequence ID" value="TCO71557.1"/>
    <property type="molecule type" value="Genomic_DNA"/>
</dbReference>
<organism evidence="2 3">
    <name type="scientific">Rhodovulum euryhalinum</name>
    <dbReference type="NCBI Taxonomy" id="35805"/>
    <lineage>
        <taxon>Bacteria</taxon>
        <taxon>Pseudomonadati</taxon>
        <taxon>Pseudomonadota</taxon>
        <taxon>Alphaproteobacteria</taxon>
        <taxon>Rhodobacterales</taxon>
        <taxon>Paracoccaceae</taxon>
        <taxon>Rhodovulum</taxon>
    </lineage>
</organism>
<name>A0A4R2KGX1_9RHOB</name>
<keyword evidence="1" id="KW-0812">Transmembrane</keyword>
<evidence type="ECO:0000256" key="1">
    <source>
        <dbReference type="SAM" id="Phobius"/>
    </source>
</evidence>
<evidence type="ECO:0000313" key="2">
    <source>
        <dbReference type="EMBL" id="TCO71557.1"/>
    </source>
</evidence>
<reference evidence="2 3" key="1">
    <citation type="submission" date="2019-03" db="EMBL/GenBank/DDBJ databases">
        <title>Genomic Encyclopedia of Type Strains, Phase IV (KMG-IV): sequencing the most valuable type-strain genomes for metagenomic binning, comparative biology and taxonomic classification.</title>
        <authorList>
            <person name="Goeker M."/>
        </authorList>
    </citation>
    <scope>NUCLEOTIDE SEQUENCE [LARGE SCALE GENOMIC DNA]</scope>
    <source>
        <strain evidence="2 3">DSM 4868</strain>
    </source>
</reference>
<keyword evidence="1" id="KW-0472">Membrane</keyword>
<dbReference type="Proteomes" id="UP000295142">
    <property type="component" value="Unassembled WGS sequence"/>
</dbReference>
<keyword evidence="3" id="KW-1185">Reference proteome</keyword>
<proteinExistence type="predicted"/>
<evidence type="ECO:0000313" key="3">
    <source>
        <dbReference type="Proteomes" id="UP000295142"/>
    </source>
</evidence>
<sequence>MTRACTIVTVGFALLYLVALGLFAVGTLGLFGAERDPLAGVFLIPLGLPWNRLVDTFPEPLWPWLAAAAPLLNVAILTALCRILRRRRAR</sequence>
<feature type="transmembrane region" description="Helical" evidence="1">
    <location>
        <begin position="12"/>
        <end position="33"/>
    </location>
</feature>
<feature type="transmembrane region" description="Helical" evidence="1">
    <location>
        <begin position="61"/>
        <end position="84"/>
    </location>
</feature>
<protein>
    <submittedName>
        <fullName evidence="2">Uncharacterized protein</fullName>
    </submittedName>
</protein>